<feature type="compositionally biased region" description="Low complexity" evidence="1">
    <location>
        <begin position="218"/>
        <end position="252"/>
    </location>
</feature>
<evidence type="ECO:0000313" key="4">
    <source>
        <dbReference type="Proteomes" id="UP000011083"/>
    </source>
</evidence>
<dbReference type="Proteomes" id="UP000011083">
    <property type="component" value="Unassembled WGS sequence"/>
</dbReference>
<organism evidence="3 4">
    <name type="scientific">Acanthamoeba castellanii (strain ATCC 30010 / Neff)</name>
    <dbReference type="NCBI Taxonomy" id="1257118"/>
    <lineage>
        <taxon>Eukaryota</taxon>
        <taxon>Amoebozoa</taxon>
        <taxon>Discosea</taxon>
        <taxon>Longamoebia</taxon>
        <taxon>Centramoebida</taxon>
        <taxon>Acanthamoebidae</taxon>
        <taxon>Acanthamoeba</taxon>
    </lineage>
</organism>
<dbReference type="RefSeq" id="XP_004336424.1">
    <property type="nucleotide sequence ID" value="XM_004336376.1"/>
</dbReference>
<accession>L8GQJ9</accession>
<evidence type="ECO:0000256" key="1">
    <source>
        <dbReference type="SAM" id="MobiDB-lite"/>
    </source>
</evidence>
<feature type="chain" id="PRO_5003990293" evidence="2">
    <location>
        <begin position="27"/>
        <end position="373"/>
    </location>
</feature>
<feature type="compositionally biased region" description="Low complexity" evidence="1">
    <location>
        <begin position="275"/>
        <end position="286"/>
    </location>
</feature>
<proteinExistence type="predicted"/>
<keyword evidence="2" id="KW-0732">Signal</keyword>
<evidence type="ECO:0000313" key="3">
    <source>
        <dbReference type="EMBL" id="ELR14411.1"/>
    </source>
</evidence>
<dbReference type="EMBL" id="KB008053">
    <property type="protein sequence ID" value="ELR14411.1"/>
    <property type="molecule type" value="Genomic_DNA"/>
</dbReference>
<feature type="signal peptide" evidence="2">
    <location>
        <begin position="1"/>
        <end position="26"/>
    </location>
</feature>
<protein>
    <submittedName>
        <fullName evidence="3">Uncharacterized protein</fullName>
    </submittedName>
</protein>
<dbReference type="GeneID" id="14915003"/>
<dbReference type="KEGG" id="acan:ACA1_380880"/>
<name>L8GQJ9_ACACF</name>
<reference evidence="3 4" key="1">
    <citation type="journal article" date="2013" name="Genome Biol.">
        <title>Genome of Acanthamoeba castellanii highlights extensive lateral gene transfer and early evolution of tyrosine kinase signaling.</title>
        <authorList>
            <person name="Clarke M."/>
            <person name="Lohan A.J."/>
            <person name="Liu B."/>
            <person name="Lagkouvardos I."/>
            <person name="Roy S."/>
            <person name="Zafar N."/>
            <person name="Bertelli C."/>
            <person name="Schilde C."/>
            <person name="Kianianmomeni A."/>
            <person name="Burglin T.R."/>
            <person name="Frech C."/>
            <person name="Turcotte B."/>
            <person name="Kopec K.O."/>
            <person name="Synnott J.M."/>
            <person name="Choo C."/>
            <person name="Paponov I."/>
            <person name="Finkler A."/>
            <person name="Soon Heng Tan C."/>
            <person name="Hutchins A.P."/>
            <person name="Weinmeier T."/>
            <person name="Rattei T."/>
            <person name="Chu J.S."/>
            <person name="Gimenez G."/>
            <person name="Irimia M."/>
            <person name="Rigden D.J."/>
            <person name="Fitzpatrick D.A."/>
            <person name="Lorenzo-Morales J."/>
            <person name="Bateman A."/>
            <person name="Chiu C.H."/>
            <person name="Tang P."/>
            <person name="Hegemann P."/>
            <person name="Fromm H."/>
            <person name="Raoult D."/>
            <person name="Greub G."/>
            <person name="Miranda-Saavedra D."/>
            <person name="Chen N."/>
            <person name="Nash P."/>
            <person name="Ginger M.L."/>
            <person name="Horn M."/>
            <person name="Schaap P."/>
            <person name="Caler L."/>
            <person name="Loftus B."/>
        </authorList>
    </citation>
    <scope>NUCLEOTIDE SEQUENCE [LARGE SCALE GENOMIC DNA]</scope>
    <source>
        <strain evidence="3 4">Neff</strain>
    </source>
</reference>
<dbReference type="AlphaFoldDB" id="L8GQJ9"/>
<sequence>MHSPLYAFLLVALAALLSLGVPTVHGQDPTTYLTAYEPKTVTNCGDSPYTIIAQAWEISQCVYTVKYTVQGRPGLSDFGFQSITVTGCTTTWVNSGGNGNACYPTYSVWEGAGGLIKMDSDLGCGQNATFWITSSAATLVQGGSVAWKGGQNCWTCDNVPYVLANHPNPDSCPALSPSPSPLPSVDHCPRRRPCSRGAVAVALVALHALASPSTSPEALASPSTSPSVSDPSPLPSESPSTVTEPSASPSPVVFAEPSPSPSPAVFNEPSPSPSPSASSSPTSSPAPGGGDSTNAGAIAGGVAGGLAGLAGLAALGGAAAGGGYMLYRWINRPDTLAAPASALDSNAATVVGDNALFQESNVMQPNALFVDGV</sequence>
<evidence type="ECO:0000256" key="2">
    <source>
        <dbReference type="SAM" id="SignalP"/>
    </source>
</evidence>
<gene>
    <name evidence="3" type="ORF">ACA1_380880</name>
</gene>
<feature type="region of interest" description="Disordered" evidence="1">
    <location>
        <begin position="213"/>
        <end position="292"/>
    </location>
</feature>
<dbReference type="STRING" id="1257118.L8GQJ9"/>
<dbReference type="VEuPathDB" id="AmoebaDB:ACA1_380880"/>
<keyword evidence="4" id="KW-1185">Reference proteome</keyword>